<dbReference type="InterPro" id="IPR013325">
    <property type="entry name" value="RNA_pol_sigma_r2"/>
</dbReference>
<dbReference type="InterPro" id="IPR000838">
    <property type="entry name" value="RNA_pol_sigma70_ECF_CS"/>
</dbReference>
<organism evidence="9 10">
    <name type="scientific">Maribellus comscasis</name>
    <dbReference type="NCBI Taxonomy" id="2681766"/>
    <lineage>
        <taxon>Bacteria</taxon>
        <taxon>Pseudomonadati</taxon>
        <taxon>Bacteroidota</taxon>
        <taxon>Bacteroidia</taxon>
        <taxon>Marinilabiliales</taxon>
        <taxon>Prolixibacteraceae</taxon>
        <taxon>Maribellus</taxon>
    </lineage>
</organism>
<evidence type="ECO:0000259" key="7">
    <source>
        <dbReference type="Pfam" id="PF04542"/>
    </source>
</evidence>
<dbReference type="SUPFAM" id="SSF88946">
    <property type="entry name" value="Sigma2 domain of RNA polymerase sigma factors"/>
    <property type="match status" value="1"/>
</dbReference>
<dbReference type="RefSeq" id="WP_158872246.1">
    <property type="nucleotide sequence ID" value="NZ_CP046401.1"/>
</dbReference>
<dbReference type="InterPro" id="IPR013249">
    <property type="entry name" value="RNA_pol_sigma70_r4_t2"/>
</dbReference>
<dbReference type="InterPro" id="IPR014284">
    <property type="entry name" value="RNA_pol_sigma-70_dom"/>
</dbReference>
<evidence type="ECO:0000256" key="5">
    <source>
        <dbReference type="ARBA" id="ARBA00023163"/>
    </source>
</evidence>
<feature type="domain" description="RNA polymerase sigma-70 region 2" evidence="7">
    <location>
        <begin position="25"/>
        <end position="90"/>
    </location>
</feature>
<reference evidence="9 10" key="1">
    <citation type="submission" date="2019-11" db="EMBL/GenBank/DDBJ databases">
        <authorList>
            <person name="Zheng R.K."/>
            <person name="Sun C.M."/>
        </authorList>
    </citation>
    <scope>NUCLEOTIDE SEQUENCE [LARGE SCALE GENOMIC DNA]</scope>
    <source>
        <strain evidence="9 10">WC007</strain>
    </source>
</reference>
<dbReference type="NCBIfam" id="TIGR02985">
    <property type="entry name" value="Sig70_bacteroi1"/>
    <property type="match status" value="1"/>
</dbReference>
<sequence>MEKKNNLDREINELTNSNESSLEVLFNYYYPRLYHFSKSFLKIETGIDDILQEVFLKVWQNRKKITSASTFNAYIFTITRNLLLNELRSRLNNQKVKDKIQQLSVAKEYEFFEEVEYNDLKAKIEEIVDELPERRKEVFILSRKEGLSHKEITERLGISPKTVEFHISQSISYLKSKLEELGLIALLYFYLFF</sequence>
<feature type="domain" description="RNA polymerase sigma factor 70 region 4 type 2" evidence="8">
    <location>
        <begin position="123"/>
        <end position="170"/>
    </location>
</feature>
<dbReference type="InterPro" id="IPR036388">
    <property type="entry name" value="WH-like_DNA-bd_sf"/>
</dbReference>
<evidence type="ECO:0000256" key="6">
    <source>
        <dbReference type="RuleBase" id="RU000716"/>
    </source>
</evidence>
<dbReference type="PROSITE" id="PS01063">
    <property type="entry name" value="SIGMA70_ECF"/>
    <property type="match status" value="1"/>
</dbReference>
<dbReference type="InterPro" id="IPR007627">
    <property type="entry name" value="RNA_pol_sigma70_r2"/>
</dbReference>
<dbReference type="PANTHER" id="PTHR43133:SF46">
    <property type="entry name" value="RNA POLYMERASE SIGMA-70 FACTOR ECF SUBFAMILY"/>
    <property type="match status" value="1"/>
</dbReference>
<dbReference type="InterPro" id="IPR039425">
    <property type="entry name" value="RNA_pol_sigma-70-like"/>
</dbReference>
<dbReference type="Pfam" id="PF04542">
    <property type="entry name" value="Sigma70_r2"/>
    <property type="match status" value="1"/>
</dbReference>
<keyword evidence="3 6" id="KW-0731">Sigma factor</keyword>
<name>A0A6I6KCB0_9BACT</name>
<dbReference type="SUPFAM" id="SSF88659">
    <property type="entry name" value="Sigma3 and sigma4 domains of RNA polymerase sigma factors"/>
    <property type="match status" value="1"/>
</dbReference>
<keyword evidence="4 6" id="KW-0238">DNA-binding</keyword>
<dbReference type="Pfam" id="PF08281">
    <property type="entry name" value="Sigma70_r4_2"/>
    <property type="match status" value="1"/>
</dbReference>
<evidence type="ECO:0000256" key="3">
    <source>
        <dbReference type="ARBA" id="ARBA00023082"/>
    </source>
</evidence>
<dbReference type="AlphaFoldDB" id="A0A6I6KCB0"/>
<dbReference type="GO" id="GO:0006352">
    <property type="term" value="P:DNA-templated transcription initiation"/>
    <property type="evidence" value="ECO:0007669"/>
    <property type="project" value="InterPro"/>
</dbReference>
<gene>
    <name evidence="9" type="ORF">GM418_31040</name>
</gene>
<dbReference type="InterPro" id="IPR013324">
    <property type="entry name" value="RNA_pol_sigma_r3/r4-like"/>
</dbReference>
<dbReference type="Gene3D" id="1.10.1740.10">
    <property type="match status" value="1"/>
</dbReference>
<proteinExistence type="inferred from homology"/>
<accession>A0A6I6KCB0</accession>
<dbReference type="GO" id="GO:0003677">
    <property type="term" value="F:DNA binding"/>
    <property type="evidence" value="ECO:0007669"/>
    <property type="project" value="UniProtKB-KW"/>
</dbReference>
<evidence type="ECO:0000259" key="8">
    <source>
        <dbReference type="Pfam" id="PF08281"/>
    </source>
</evidence>
<dbReference type="Proteomes" id="UP000428260">
    <property type="component" value="Chromosome"/>
</dbReference>
<keyword evidence="5 6" id="KW-0804">Transcription</keyword>
<evidence type="ECO:0000256" key="4">
    <source>
        <dbReference type="ARBA" id="ARBA00023125"/>
    </source>
</evidence>
<dbReference type="GO" id="GO:0016987">
    <property type="term" value="F:sigma factor activity"/>
    <property type="evidence" value="ECO:0007669"/>
    <property type="project" value="UniProtKB-KW"/>
</dbReference>
<keyword evidence="10" id="KW-1185">Reference proteome</keyword>
<dbReference type="PANTHER" id="PTHR43133">
    <property type="entry name" value="RNA POLYMERASE ECF-TYPE SIGMA FACTO"/>
    <property type="match status" value="1"/>
</dbReference>
<protein>
    <recommendedName>
        <fullName evidence="6">RNA polymerase sigma factor</fullName>
    </recommendedName>
</protein>
<dbReference type="CDD" id="cd06171">
    <property type="entry name" value="Sigma70_r4"/>
    <property type="match status" value="1"/>
</dbReference>
<dbReference type="EMBL" id="CP046401">
    <property type="protein sequence ID" value="QGY47934.1"/>
    <property type="molecule type" value="Genomic_DNA"/>
</dbReference>
<dbReference type="InterPro" id="IPR014327">
    <property type="entry name" value="RNA_pol_sigma70_bacteroid"/>
</dbReference>
<evidence type="ECO:0000256" key="2">
    <source>
        <dbReference type="ARBA" id="ARBA00023015"/>
    </source>
</evidence>
<comment type="similarity">
    <text evidence="1 6">Belongs to the sigma-70 factor family. ECF subfamily.</text>
</comment>
<dbReference type="NCBIfam" id="TIGR02937">
    <property type="entry name" value="sigma70-ECF"/>
    <property type="match status" value="1"/>
</dbReference>
<dbReference type="KEGG" id="mcos:GM418_31040"/>
<evidence type="ECO:0000313" key="10">
    <source>
        <dbReference type="Proteomes" id="UP000428260"/>
    </source>
</evidence>
<keyword evidence="2 6" id="KW-0805">Transcription regulation</keyword>
<evidence type="ECO:0000256" key="1">
    <source>
        <dbReference type="ARBA" id="ARBA00010641"/>
    </source>
</evidence>
<dbReference type="Gene3D" id="1.10.10.10">
    <property type="entry name" value="Winged helix-like DNA-binding domain superfamily/Winged helix DNA-binding domain"/>
    <property type="match status" value="1"/>
</dbReference>
<evidence type="ECO:0000313" key="9">
    <source>
        <dbReference type="EMBL" id="QGY47934.1"/>
    </source>
</evidence>